<name>A0A5B8MAW6_9ADEN</name>
<keyword evidence="10" id="KW-1185">Reference proteome</keyword>
<dbReference type="GO" id="GO:0030430">
    <property type="term" value="C:host cell cytoplasm"/>
    <property type="evidence" value="ECO:0007669"/>
    <property type="project" value="UniProtKB-SubCell"/>
</dbReference>
<dbReference type="EMBL" id="MK518392">
    <property type="protein sequence ID" value="QDZ17477.1"/>
    <property type="molecule type" value="Genomic_DNA"/>
</dbReference>
<sequence>MNAEPTPACQEALHVVAMVRGRPTSTHFAMHGHWPLPWRLLIPSDERHLMALMSTYCTTFATTARRRSRYVHGYEWFYVHCHCDRPHSLQCRSAGVYFQRLLKECVLGTAFDRRFWYYRAEMTKLSTSLLSYAGSVYLRGLHLIYLTGAYRIHLRDYVRQVNWGEHLWIEAAEGTYLVLVCRSCGPLSEVRVNCCLRRLRRRFVSLLAVLPREARERVGGYRRRDWHLIRLCRFGTPVPRDEWESAVTLRTLV</sequence>
<evidence type="ECO:0000256" key="6">
    <source>
        <dbReference type="ARBA" id="ARBA00023200"/>
    </source>
</evidence>
<protein>
    <submittedName>
        <fullName evidence="9">34K</fullName>
    </submittedName>
</protein>
<evidence type="ECO:0000313" key="10">
    <source>
        <dbReference type="Proteomes" id="UP000501954"/>
    </source>
</evidence>
<comment type="similarity">
    <text evidence="3">Belongs to the adenoviridae E4 30 to 34 kDa protein family.</text>
</comment>
<evidence type="ECO:0000256" key="1">
    <source>
        <dbReference type="ARBA" id="ARBA00004147"/>
    </source>
</evidence>
<evidence type="ECO:0000256" key="4">
    <source>
        <dbReference type="ARBA" id="ARBA00022518"/>
    </source>
</evidence>
<reference evidence="9 10" key="1">
    <citation type="journal article" date="2019" name="Arch. Virol.">
        <title>Isolation and complete genome sequence analysis of a novel ovine adenovirus type representing a possible new mastadenovirus species.</title>
        <authorList>
            <person name="Vidovszky M.Z."/>
            <person name="Szeredi L."/>
            <person name="Doszpoly A."/>
            <person name="Harrach B."/>
            <person name="Hornyak A."/>
        </authorList>
    </citation>
    <scope>NUCLEOTIDE SEQUENCE [LARGE SCALE GENOMIC DNA]</scope>
    <source>
        <strain evidence="9 10">7508</strain>
    </source>
</reference>
<dbReference type="RefSeq" id="YP_010087276.1">
    <property type="nucleotide sequence ID" value="NC_055526.1"/>
</dbReference>
<dbReference type="InterPro" id="IPR007615">
    <property type="entry name" value="Adenovirus_E4_30/34"/>
</dbReference>
<evidence type="ECO:0000256" key="8">
    <source>
        <dbReference type="ARBA" id="ARBA00044760"/>
    </source>
</evidence>
<dbReference type="GeneID" id="65102539"/>
<keyword evidence="6" id="KW-1035">Host cytoplasm</keyword>
<comment type="subunit">
    <text evidence="8">Interacts with E1B-55k.</text>
</comment>
<evidence type="ECO:0000313" key="9">
    <source>
        <dbReference type="EMBL" id="QDZ17477.1"/>
    </source>
</evidence>
<dbReference type="KEGG" id="vg:65102539"/>
<evidence type="ECO:0000256" key="2">
    <source>
        <dbReference type="ARBA" id="ARBA00004192"/>
    </source>
</evidence>
<comment type="subcellular location">
    <subcellularLocation>
        <location evidence="2">Host cytoplasm</location>
    </subcellularLocation>
    <subcellularLocation>
        <location evidence="1">Host nucleus</location>
    </subcellularLocation>
</comment>
<keyword evidence="4" id="KW-0244">Early protein</keyword>
<evidence type="ECO:0000256" key="3">
    <source>
        <dbReference type="ARBA" id="ARBA00006872"/>
    </source>
</evidence>
<accession>A0A5B8MAW6</accession>
<dbReference type="GO" id="GO:0042025">
    <property type="term" value="C:host cell nucleus"/>
    <property type="evidence" value="ECO:0007669"/>
    <property type="project" value="UniProtKB-SubCell"/>
</dbReference>
<evidence type="ECO:0000256" key="5">
    <source>
        <dbReference type="ARBA" id="ARBA00022562"/>
    </source>
</evidence>
<dbReference type="Pfam" id="PF04528">
    <property type="entry name" value="Adeno_E4_34"/>
    <property type="match status" value="1"/>
</dbReference>
<evidence type="ECO:0000256" key="7">
    <source>
        <dbReference type="ARBA" id="ARBA00044723"/>
    </source>
</evidence>
<proteinExistence type="inferred from homology"/>
<keyword evidence="5" id="KW-1048">Host nucleus</keyword>
<comment type="function">
    <text evidence="7">Plays a major role to prevent cellular inhibition of viral genome replication by nuclear bodies. Assembles an SCF-like E3 ubiquitin ligase complex based on the cellular proteins ELOB, ELOC, CUL5 and RBX1, in cooperation with viral E1B-55K. This viral RING-type ligase ubiquitinates cellular substrates prior to proteasomal degradation: p53/TP53, LIG4, MRE11-RAD50-NBS1 (MRN) complex, ITGA3, DAXX and BLM.</text>
</comment>
<dbReference type="Proteomes" id="UP000501954">
    <property type="component" value="Segment"/>
</dbReference>
<organism evidence="9 10">
    <name type="scientific">Ovine adenovirus 8</name>
    <dbReference type="NCBI Taxonomy" id="2601527"/>
    <lineage>
        <taxon>Viruses</taxon>
        <taxon>Varidnaviria</taxon>
        <taxon>Bamfordvirae</taxon>
        <taxon>Preplasmiviricota</taxon>
        <taxon>Polisuviricotina</taxon>
        <taxon>Pharingeaviricetes</taxon>
        <taxon>Rowavirales</taxon>
        <taxon>Adenoviridae</taxon>
        <taxon>Mastadenovirus</taxon>
        <taxon>Mastadenovirus ovisoctavum</taxon>
    </lineage>
</organism>